<keyword evidence="2" id="KW-1133">Transmembrane helix</keyword>
<keyword evidence="2" id="KW-0812">Transmembrane</keyword>
<keyword evidence="5" id="KW-1185">Reference proteome</keyword>
<keyword evidence="2" id="KW-0472">Membrane</keyword>
<dbReference type="InterPro" id="IPR027417">
    <property type="entry name" value="P-loop_NTPase"/>
</dbReference>
<reference evidence="4 5" key="1">
    <citation type="submission" date="2016-04" db="EMBL/GenBank/DDBJ databases">
        <title>A degradative enzymes factory behind the ericoid mycorrhizal symbiosis.</title>
        <authorList>
            <consortium name="DOE Joint Genome Institute"/>
            <person name="Martino E."/>
            <person name="Morin E."/>
            <person name="Grelet G."/>
            <person name="Kuo A."/>
            <person name="Kohler A."/>
            <person name="Daghino S."/>
            <person name="Barry K."/>
            <person name="Choi C."/>
            <person name="Cichocki N."/>
            <person name="Clum A."/>
            <person name="Copeland A."/>
            <person name="Hainaut M."/>
            <person name="Haridas S."/>
            <person name="Labutti K."/>
            <person name="Lindquist E."/>
            <person name="Lipzen A."/>
            <person name="Khouja H.-R."/>
            <person name="Murat C."/>
            <person name="Ohm R."/>
            <person name="Olson A."/>
            <person name="Spatafora J."/>
            <person name="Veneault-Fourrey C."/>
            <person name="Henrissat B."/>
            <person name="Grigoriev I."/>
            <person name="Martin F."/>
            <person name="Perotto S."/>
        </authorList>
    </citation>
    <scope>NUCLEOTIDE SEQUENCE [LARGE SCALE GENOMIC DNA]</scope>
    <source>
        <strain evidence="4 5">E</strain>
    </source>
</reference>
<evidence type="ECO:0000259" key="3">
    <source>
        <dbReference type="Pfam" id="PF09994"/>
    </source>
</evidence>
<organism evidence="4 5">
    <name type="scientific">Hyaloscypha bicolor E</name>
    <dbReference type="NCBI Taxonomy" id="1095630"/>
    <lineage>
        <taxon>Eukaryota</taxon>
        <taxon>Fungi</taxon>
        <taxon>Dikarya</taxon>
        <taxon>Ascomycota</taxon>
        <taxon>Pezizomycotina</taxon>
        <taxon>Leotiomycetes</taxon>
        <taxon>Helotiales</taxon>
        <taxon>Hyaloscyphaceae</taxon>
        <taxon>Hyaloscypha</taxon>
        <taxon>Hyaloscypha bicolor</taxon>
    </lineage>
</organism>
<dbReference type="PANTHER" id="PTHR33840:SF1">
    <property type="entry name" value="TLE1 PHOSPHOLIPASE DOMAIN-CONTAINING PROTEIN"/>
    <property type="match status" value="1"/>
</dbReference>
<dbReference type="Proteomes" id="UP000235371">
    <property type="component" value="Unassembled WGS sequence"/>
</dbReference>
<dbReference type="STRING" id="1095630.A0A2J6TWU2"/>
<dbReference type="InterPro" id="IPR018712">
    <property type="entry name" value="Tle1-like_cat"/>
</dbReference>
<feature type="domain" description="T6SS Phospholipase effector Tle1-like catalytic" evidence="3">
    <location>
        <begin position="76"/>
        <end position="345"/>
    </location>
</feature>
<feature type="transmembrane region" description="Helical" evidence="2">
    <location>
        <begin position="841"/>
        <end position="860"/>
    </location>
</feature>
<sequence length="974" mass="110907">MYNPWAESEPQSSDTCEGDSASHHSAAEDPAETASVTETGTDSVWPEQVETSNVDITAEKRRLKVCEDCHKRHFPRRVIRCVDGTHYLPDGAVGSPSQRNCSNIFRISALSKEGLVQDPNSKIVWNQIPKYYRGIGATDWYPISQFIGLTGEGFQSKIRDVYHDCCYNAPCPSQDEIFLFGYSRGAYVVRAVAGLFHYVRALKPTQDRKTWDMLFRDSLRIYTKVKDKSELNRHDDWLRLSAHTTEAPRIAFLGAFDTVKFLRDNGFYDIGLLPNVDCVRHALALFEDRKYMNPQFFYDKLHPRSPDEKPADWQEAWFAGSHWNIGGACPGDGLALLPVQWMVSEARKSGLVLFFKQINQRKIADPTQYIFPSGARKGTVQLQNGIHVQLWSLSDPFSKDDFNPRVNKTLEPAPIESQYWIPHFGGLWRAERKIFQGENLLGRCEESNGVFIHPSVVMHDRTTSDVTDAINTLQCRSALRSYGIEAFDANSLSPWLPKPGRRGIRTLHPRVLVCGSMGTGKSTLINGYLGKKLATVGHGSRSVEHDIDKELTDDWSPITFHDSSGFEAGAEQHYEIVQDFLDRRRRMYPFREQLHVIWYFAKADEDRIAQCNMDFFRCVDFGGLSVLLIFNRADRLRDLCQAIAFEKFQESHPDIHEIEGIPQHQHGEWDALRSHTIEEMKQNRVADWQEALGREVTAFFTSNKREDKETLPQLRAETIRSINSPAVAGFYQDALVKHLDRRHPVATKKVAEYCQHLDLELKNMKGKTLDDKYLQLRLVLLNHLRATFGVTLQGSAAFSTSPRRANMRHRESYQEVVRSGMAGALGIFSFLPVMFSSIANLFSFLNVFTIILSVGTWTLFRPIVRADMYHRTVSILSIGAEAILVYDRLLWYDSEQITQLEIDLAENAIQQLEPSISEFVAKSPLLSSGIRKLPSREAAADVIRHTVEQFRQRPQGDNDGSTIDWEEGVEDGED</sequence>
<dbReference type="Gene3D" id="3.40.50.300">
    <property type="entry name" value="P-loop containing nucleotide triphosphate hydrolases"/>
    <property type="match status" value="1"/>
</dbReference>
<dbReference type="RefSeq" id="XP_024744404.1">
    <property type="nucleotide sequence ID" value="XM_024878991.1"/>
</dbReference>
<dbReference type="GeneID" id="36587068"/>
<evidence type="ECO:0000256" key="2">
    <source>
        <dbReference type="SAM" id="Phobius"/>
    </source>
</evidence>
<accession>A0A2J6TWU2</accession>
<dbReference type="AlphaFoldDB" id="A0A2J6TWU2"/>
<dbReference type="SUPFAM" id="SSF52540">
    <property type="entry name" value="P-loop containing nucleoside triphosphate hydrolases"/>
    <property type="match status" value="1"/>
</dbReference>
<dbReference type="PANTHER" id="PTHR33840">
    <property type="match status" value="1"/>
</dbReference>
<name>A0A2J6TWU2_9HELO</name>
<dbReference type="Pfam" id="PF09994">
    <property type="entry name" value="T6SS_Tle1-like_cat"/>
    <property type="match status" value="1"/>
</dbReference>
<feature type="region of interest" description="Disordered" evidence="1">
    <location>
        <begin position="951"/>
        <end position="974"/>
    </location>
</feature>
<gene>
    <name evidence="4" type="ORF">K444DRAFT_606436</name>
</gene>
<evidence type="ECO:0000313" key="4">
    <source>
        <dbReference type="EMBL" id="PMD67500.1"/>
    </source>
</evidence>
<evidence type="ECO:0000256" key="1">
    <source>
        <dbReference type="SAM" id="MobiDB-lite"/>
    </source>
</evidence>
<protein>
    <recommendedName>
        <fullName evidence="3">T6SS Phospholipase effector Tle1-like catalytic domain-containing protein</fullName>
    </recommendedName>
</protein>
<dbReference type="EMBL" id="KZ613740">
    <property type="protein sequence ID" value="PMD67500.1"/>
    <property type="molecule type" value="Genomic_DNA"/>
</dbReference>
<dbReference type="OrthoDB" id="59699at2759"/>
<dbReference type="CDD" id="cd00882">
    <property type="entry name" value="Ras_like_GTPase"/>
    <property type="match status" value="1"/>
</dbReference>
<proteinExistence type="predicted"/>
<dbReference type="InParanoid" id="A0A2J6TWU2"/>
<feature type="region of interest" description="Disordered" evidence="1">
    <location>
        <begin position="1"/>
        <end position="47"/>
    </location>
</feature>
<feature type="compositionally biased region" description="Acidic residues" evidence="1">
    <location>
        <begin position="964"/>
        <end position="974"/>
    </location>
</feature>
<evidence type="ECO:0000313" key="5">
    <source>
        <dbReference type="Proteomes" id="UP000235371"/>
    </source>
</evidence>